<dbReference type="AlphaFoldDB" id="F4X0Z5"/>
<dbReference type="Proteomes" id="UP000007755">
    <property type="component" value="Unassembled WGS sequence"/>
</dbReference>
<evidence type="ECO:0000256" key="1">
    <source>
        <dbReference type="SAM" id="MobiDB-lite"/>
    </source>
</evidence>
<accession>F4X0Z5</accession>
<feature type="region of interest" description="Disordered" evidence="1">
    <location>
        <begin position="1"/>
        <end position="21"/>
    </location>
</feature>
<sequence length="139" mass="15585">MSRIIGTAANAATPHPAAGTSATTAAADPAQALFEALEIEFEDIMDDVEFENIGNIEDKVDVAEYIRNVDEEQFANIRDEVFDEVEVDFENIMDQELSDEEILSDDSECDSDMSEFEMDRVEKFVSSPEIRTLNARTKH</sequence>
<keyword evidence="3" id="KW-1185">Reference proteome</keyword>
<name>F4X0Z5_ACREC</name>
<gene>
    <name evidence="2" type="ORF">G5I_11949</name>
</gene>
<proteinExistence type="predicted"/>
<evidence type="ECO:0000313" key="3">
    <source>
        <dbReference type="Proteomes" id="UP000007755"/>
    </source>
</evidence>
<organism evidence="3">
    <name type="scientific">Acromyrmex echinatior</name>
    <name type="common">Panamanian leafcutter ant</name>
    <name type="synonym">Acromyrmex octospinosus echinatior</name>
    <dbReference type="NCBI Taxonomy" id="103372"/>
    <lineage>
        <taxon>Eukaryota</taxon>
        <taxon>Metazoa</taxon>
        <taxon>Ecdysozoa</taxon>
        <taxon>Arthropoda</taxon>
        <taxon>Hexapoda</taxon>
        <taxon>Insecta</taxon>
        <taxon>Pterygota</taxon>
        <taxon>Neoptera</taxon>
        <taxon>Endopterygota</taxon>
        <taxon>Hymenoptera</taxon>
        <taxon>Apocrita</taxon>
        <taxon>Aculeata</taxon>
        <taxon>Formicoidea</taxon>
        <taxon>Formicidae</taxon>
        <taxon>Myrmicinae</taxon>
        <taxon>Acromyrmex</taxon>
    </lineage>
</organism>
<protein>
    <submittedName>
        <fullName evidence="2">Uncharacterized protein</fullName>
    </submittedName>
</protein>
<dbReference type="EMBL" id="GL888514">
    <property type="protein sequence ID" value="EGI59878.1"/>
    <property type="molecule type" value="Genomic_DNA"/>
</dbReference>
<reference evidence="2" key="1">
    <citation type="submission" date="2011-02" db="EMBL/GenBank/DDBJ databases">
        <title>The genome of the leaf-cutting ant Acromyrmex echinatior suggests key adaptations to social evolution and fungus farming.</title>
        <authorList>
            <person name="Nygaard S."/>
            <person name="Zhang G."/>
        </authorList>
    </citation>
    <scope>NUCLEOTIDE SEQUENCE</scope>
</reference>
<dbReference type="InParanoid" id="F4X0Z5"/>
<evidence type="ECO:0000313" key="2">
    <source>
        <dbReference type="EMBL" id="EGI59878.1"/>
    </source>
</evidence>